<evidence type="ECO:0000256" key="11">
    <source>
        <dbReference type="SAM" id="MobiDB-lite"/>
    </source>
</evidence>
<keyword evidence="4" id="KW-0678">Repressor</keyword>
<keyword evidence="3" id="KW-0217">Developmental protein</keyword>
<reference evidence="13" key="1">
    <citation type="submission" date="2025-08" db="UniProtKB">
        <authorList>
            <consortium name="Ensembl"/>
        </authorList>
    </citation>
    <scope>IDENTIFICATION</scope>
</reference>
<protein>
    <recommendedName>
        <fullName evidence="2">Homeodomain-only protein</fullName>
    </recommendedName>
</protein>
<sequence>MSGTHDASSLQLSDYQLRTLEENFAKVSKHPDGTTLMLIAAECGLSQEETQKWFQQRNAKWRQAEGLPRTGAQCWTDRGPRLSQTYSRPSPRPPTGHFLGRLPRTFPIGPDLLTPPSLEDSCPAPGPFSRTSSSVSSRFRKDSVCVVCECEDVAVFILLIHSLHNKAHTDHCLRRELEPLTLGSVDEHCNQLNPWSFLRFNCLHYAEQRPTSVQMFSLSMFS</sequence>
<organism evidence="13 14">
    <name type="scientific">Neogobius melanostomus</name>
    <name type="common">round goby</name>
    <dbReference type="NCBI Taxonomy" id="47308"/>
    <lineage>
        <taxon>Eukaryota</taxon>
        <taxon>Metazoa</taxon>
        <taxon>Chordata</taxon>
        <taxon>Craniata</taxon>
        <taxon>Vertebrata</taxon>
        <taxon>Euteleostomi</taxon>
        <taxon>Actinopterygii</taxon>
        <taxon>Neopterygii</taxon>
        <taxon>Teleostei</taxon>
        <taxon>Neoteleostei</taxon>
        <taxon>Acanthomorphata</taxon>
        <taxon>Gobiaria</taxon>
        <taxon>Gobiiformes</taxon>
        <taxon>Gobioidei</taxon>
        <taxon>Gobiidae</taxon>
        <taxon>Benthophilinae</taxon>
        <taxon>Neogobiini</taxon>
        <taxon>Neogobius</taxon>
    </lineage>
</organism>
<keyword evidence="7" id="KW-0804">Transcription</keyword>
<dbReference type="InterPro" id="IPR039162">
    <property type="entry name" value="HOPX"/>
</dbReference>
<dbReference type="PANTHER" id="PTHR21408:SF1">
    <property type="entry name" value="HOMEODOMAIN-ONLY PROTEIN"/>
    <property type="match status" value="1"/>
</dbReference>
<dbReference type="AlphaFoldDB" id="A0A8C6SHC8"/>
<keyword evidence="14" id="KW-1185">Reference proteome</keyword>
<evidence type="ECO:0000256" key="4">
    <source>
        <dbReference type="ARBA" id="ARBA00022491"/>
    </source>
</evidence>
<evidence type="ECO:0000313" key="14">
    <source>
        <dbReference type="Proteomes" id="UP000694523"/>
    </source>
</evidence>
<evidence type="ECO:0000256" key="1">
    <source>
        <dbReference type="ARBA" id="ARBA00004123"/>
    </source>
</evidence>
<dbReference type="SMART" id="SM00389">
    <property type="entry name" value="HOX"/>
    <property type="match status" value="1"/>
</dbReference>
<feature type="DNA-binding region" description="Homeobox" evidence="9">
    <location>
        <begin position="14"/>
        <end position="65"/>
    </location>
</feature>
<feature type="region of interest" description="Disordered" evidence="11">
    <location>
        <begin position="72"/>
        <end position="100"/>
    </location>
</feature>
<accession>A0A8C6SHC8</accession>
<dbReference type="InterPro" id="IPR009057">
    <property type="entry name" value="Homeodomain-like_sf"/>
</dbReference>
<evidence type="ECO:0000256" key="10">
    <source>
        <dbReference type="RuleBase" id="RU000682"/>
    </source>
</evidence>
<keyword evidence="8 9" id="KW-0539">Nucleus</keyword>
<dbReference type="InterPro" id="IPR001356">
    <property type="entry name" value="HD"/>
</dbReference>
<dbReference type="SUPFAM" id="SSF46689">
    <property type="entry name" value="Homeodomain-like"/>
    <property type="match status" value="1"/>
</dbReference>
<keyword evidence="9 10" id="KW-0238">DNA-binding</keyword>
<evidence type="ECO:0000313" key="13">
    <source>
        <dbReference type="Ensembl" id="ENSNMLP00000006803.1"/>
    </source>
</evidence>
<evidence type="ECO:0000256" key="2">
    <source>
        <dbReference type="ARBA" id="ARBA00021327"/>
    </source>
</evidence>
<evidence type="ECO:0000256" key="6">
    <source>
        <dbReference type="ARBA" id="ARBA00023155"/>
    </source>
</evidence>
<dbReference type="PANTHER" id="PTHR21408">
    <property type="entry name" value="HOMEODOMAIN-ONLY PROTEIN"/>
    <property type="match status" value="1"/>
</dbReference>
<dbReference type="PROSITE" id="PS50071">
    <property type="entry name" value="HOMEOBOX_2"/>
    <property type="match status" value="1"/>
</dbReference>
<keyword evidence="6 9" id="KW-0371">Homeobox</keyword>
<dbReference type="Proteomes" id="UP000694523">
    <property type="component" value="Unplaced"/>
</dbReference>
<evidence type="ECO:0000259" key="12">
    <source>
        <dbReference type="PROSITE" id="PS50071"/>
    </source>
</evidence>
<keyword evidence="5" id="KW-0805">Transcription regulation</keyword>
<proteinExistence type="predicted"/>
<dbReference type="GO" id="GO:0030154">
    <property type="term" value="P:cell differentiation"/>
    <property type="evidence" value="ECO:0007669"/>
    <property type="project" value="InterPro"/>
</dbReference>
<dbReference type="Ensembl" id="ENSNMLT00000007761.1">
    <property type="protein sequence ID" value="ENSNMLP00000006803.1"/>
    <property type="gene ID" value="ENSNMLG00000004927.1"/>
</dbReference>
<dbReference type="GO" id="GO:0003677">
    <property type="term" value="F:DNA binding"/>
    <property type="evidence" value="ECO:0007669"/>
    <property type="project" value="UniProtKB-UniRule"/>
</dbReference>
<evidence type="ECO:0000256" key="7">
    <source>
        <dbReference type="ARBA" id="ARBA00023163"/>
    </source>
</evidence>
<evidence type="ECO:0000256" key="9">
    <source>
        <dbReference type="PROSITE-ProRule" id="PRU00108"/>
    </source>
</evidence>
<dbReference type="CDD" id="cd00086">
    <property type="entry name" value="homeodomain"/>
    <property type="match status" value="1"/>
</dbReference>
<dbReference type="GO" id="GO:0005634">
    <property type="term" value="C:nucleus"/>
    <property type="evidence" value="ECO:0007669"/>
    <property type="project" value="UniProtKB-SubCell"/>
</dbReference>
<comment type="subcellular location">
    <subcellularLocation>
        <location evidence="1 9 10">Nucleus</location>
    </subcellularLocation>
</comment>
<dbReference type="GO" id="GO:0006357">
    <property type="term" value="P:regulation of transcription by RNA polymerase II"/>
    <property type="evidence" value="ECO:0007669"/>
    <property type="project" value="TreeGrafter"/>
</dbReference>
<evidence type="ECO:0000256" key="3">
    <source>
        <dbReference type="ARBA" id="ARBA00022473"/>
    </source>
</evidence>
<name>A0A8C6SHC8_9GOBI</name>
<dbReference type="Pfam" id="PF00046">
    <property type="entry name" value="Homeodomain"/>
    <property type="match status" value="1"/>
</dbReference>
<feature type="domain" description="Homeobox" evidence="12">
    <location>
        <begin position="12"/>
        <end position="64"/>
    </location>
</feature>
<evidence type="ECO:0000256" key="8">
    <source>
        <dbReference type="ARBA" id="ARBA00023242"/>
    </source>
</evidence>
<evidence type="ECO:0000256" key="5">
    <source>
        <dbReference type="ARBA" id="ARBA00023015"/>
    </source>
</evidence>
<dbReference type="Gene3D" id="1.10.10.60">
    <property type="entry name" value="Homeodomain-like"/>
    <property type="match status" value="1"/>
</dbReference>
<reference evidence="13" key="2">
    <citation type="submission" date="2025-09" db="UniProtKB">
        <authorList>
            <consortium name="Ensembl"/>
        </authorList>
    </citation>
    <scope>IDENTIFICATION</scope>
</reference>